<feature type="region of interest" description="Disordered" evidence="13">
    <location>
        <begin position="1"/>
        <end position="23"/>
    </location>
</feature>
<dbReference type="InterPro" id="IPR031176">
    <property type="entry name" value="ELL/occludin"/>
</dbReference>
<dbReference type="Gene3D" id="6.10.140.340">
    <property type="match status" value="1"/>
</dbReference>
<sequence>MSGLKGSPPPYQPGGGRHHHSRDYHRERSRSYYKGDDFLHFYRWTSPPGVMKIISIIIIILCVAVFACVASTLAWDTDFGLYGGSYGSGGIGSGYGAGYGGIGGNYTNPKAGKGFLIAIAAISFIAVLVIFILVVSRQNISRSRRFYLAVIIICAILALLMLIATIVYLVAVNPTAQSSGSVYYNQVVALCSQFQNQGPQPTGIFINQYLYHYCVVEPQEAIAIVFGFLVVVGLIILLVFASKTRDKIRRHGKANILWEEVKLVGDGTSHDVGQWVTNVSEMPETLLNAYPDKIGGSRNYLDNASLDYDRPPYSPVGPEQNGPVYSGFYSSPSEIPSSIVKPLRKNRHNDGGYTTGGESGDELDDIDFNSEFPTLVTEEARLDYKHSFERDLQEYKGLQAELDDINKSLSKLDNELKGLGQGSPQYLNTLDEYNRLKSLKKSANYQLKKKRSKYLKAKLAHIKRKISEYDHRA</sequence>
<evidence type="ECO:0000256" key="10">
    <source>
        <dbReference type="ARBA" id="ARBA00023136"/>
    </source>
</evidence>
<dbReference type="Pfam" id="PF01284">
    <property type="entry name" value="MARVEL"/>
    <property type="match status" value="1"/>
</dbReference>
<feature type="transmembrane region" description="Helical" evidence="14">
    <location>
        <begin position="115"/>
        <end position="134"/>
    </location>
</feature>
<evidence type="ECO:0000256" key="1">
    <source>
        <dbReference type="ARBA" id="ARBA00004435"/>
    </source>
</evidence>
<feature type="transmembrane region" description="Helical" evidence="14">
    <location>
        <begin position="53"/>
        <end position="75"/>
    </location>
</feature>
<keyword evidence="10 11" id="KW-0472">Membrane</keyword>
<dbReference type="SUPFAM" id="SSF144292">
    <property type="entry name" value="occludin/ELL-like"/>
    <property type="match status" value="1"/>
</dbReference>
<keyword evidence="7" id="KW-0965">Cell junction</keyword>
<accession>A0A9Q1HUX6</accession>
<reference evidence="17" key="1">
    <citation type="journal article" date="2023" name="Science">
        <title>Genome structures resolve the early diversification of teleost fishes.</title>
        <authorList>
            <person name="Parey E."/>
            <person name="Louis A."/>
            <person name="Montfort J."/>
            <person name="Bouchez O."/>
            <person name="Roques C."/>
            <person name="Iampietro C."/>
            <person name="Lluch J."/>
            <person name="Castinel A."/>
            <person name="Donnadieu C."/>
            <person name="Desvignes T."/>
            <person name="Floi Bucao C."/>
            <person name="Jouanno E."/>
            <person name="Wen M."/>
            <person name="Mejri S."/>
            <person name="Dirks R."/>
            <person name="Jansen H."/>
            <person name="Henkel C."/>
            <person name="Chen W.J."/>
            <person name="Zahm M."/>
            <person name="Cabau C."/>
            <person name="Klopp C."/>
            <person name="Thompson A.W."/>
            <person name="Robinson-Rechavi M."/>
            <person name="Braasch I."/>
            <person name="Lecointre G."/>
            <person name="Bobe J."/>
            <person name="Postlethwait J.H."/>
            <person name="Berthelot C."/>
            <person name="Roest Crollius H."/>
            <person name="Guiguen Y."/>
        </authorList>
    </citation>
    <scope>NUCLEOTIDE SEQUENCE</scope>
    <source>
        <strain evidence="17">Concon-B</strain>
    </source>
</reference>
<keyword evidence="9" id="KW-0175">Coiled coil</keyword>
<feature type="transmembrane region" description="Helical" evidence="14">
    <location>
        <begin position="146"/>
        <end position="171"/>
    </location>
</feature>
<dbReference type="InterPro" id="IPR036259">
    <property type="entry name" value="MFS_trans_sf"/>
</dbReference>
<evidence type="ECO:0000256" key="11">
    <source>
        <dbReference type="PROSITE-ProRule" id="PRU00581"/>
    </source>
</evidence>
<feature type="region of interest" description="Disordered" evidence="13">
    <location>
        <begin position="343"/>
        <end position="364"/>
    </location>
</feature>
<evidence type="ECO:0000256" key="12">
    <source>
        <dbReference type="PROSITE-ProRule" id="PRU01324"/>
    </source>
</evidence>
<evidence type="ECO:0000259" key="15">
    <source>
        <dbReference type="PROSITE" id="PS51225"/>
    </source>
</evidence>
<evidence type="ECO:0000256" key="2">
    <source>
        <dbReference type="ARBA" id="ARBA00004651"/>
    </source>
</evidence>
<dbReference type="OrthoDB" id="8867927at2759"/>
<evidence type="ECO:0000256" key="7">
    <source>
        <dbReference type="ARBA" id="ARBA00022949"/>
    </source>
</evidence>
<dbReference type="GO" id="GO:0031410">
    <property type="term" value="C:cytoplasmic vesicle"/>
    <property type="evidence" value="ECO:0007669"/>
    <property type="project" value="TreeGrafter"/>
</dbReference>
<feature type="domain" description="OCEL" evidence="16">
    <location>
        <begin position="366"/>
        <end position="473"/>
    </location>
</feature>
<feature type="domain" description="MARVEL" evidence="15">
    <location>
        <begin position="46"/>
        <end position="246"/>
    </location>
</feature>
<keyword evidence="6 11" id="KW-0812">Transmembrane</keyword>
<dbReference type="Pfam" id="PF07303">
    <property type="entry name" value="Occludin_ELL"/>
    <property type="match status" value="1"/>
</dbReference>
<dbReference type="PROSITE" id="PS51980">
    <property type="entry name" value="OCEL"/>
    <property type="match status" value="1"/>
</dbReference>
<dbReference type="PANTHER" id="PTHR23288">
    <property type="entry name" value="OCCLUDIN AND RNA POLYMERASE II ELONGATION FACTOR ELL"/>
    <property type="match status" value="1"/>
</dbReference>
<dbReference type="EMBL" id="JAFJMO010000011">
    <property type="protein sequence ID" value="KAJ8262958.1"/>
    <property type="molecule type" value="Genomic_DNA"/>
</dbReference>
<evidence type="ECO:0000256" key="13">
    <source>
        <dbReference type="SAM" id="MobiDB-lite"/>
    </source>
</evidence>
<dbReference type="PROSITE" id="PS51225">
    <property type="entry name" value="MARVEL"/>
    <property type="match status" value="1"/>
</dbReference>
<name>A0A9Q1HUX6_CONCO</name>
<protein>
    <recommendedName>
        <fullName evidence="19">Occludin</fullName>
    </recommendedName>
</protein>
<dbReference type="GO" id="GO:0016324">
    <property type="term" value="C:apical plasma membrane"/>
    <property type="evidence" value="ECO:0007669"/>
    <property type="project" value="TreeGrafter"/>
</dbReference>
<evidence type="ECO:0000313" key="18">
    <source>
        <dbReference type="Proteomes" id="UP001152803"/>
    </source>
</evidence>
<keyword evidence="4" id="KW-0796">Tight junction</keyword>
<evidence type="ECO:0000256" key="5">
    <source>
        <dbReference type="ARBA" id="ARBA00022475"/>
    </source>
</evidence>
<dbReference type="PANTHER" id="PTHR23288:SF34">
    <property type="entry name" value="OCCLUDIN B"/>
    <property type="match status" value="1"/>
</dbReference>
<evidence type="ECO:0000259" key="16">
    <source>
        <dbReference type="PROSITE" id="PS51980"/>
    </source>
</evidence>
<evidence type="ECO:0008006" key="19">
    <source>
        <dbReference type="Google" id="ProtNLM"/>
    </source>
</evidence>
<comment type="similarity">
    <text evidence="3 12">Belongs to the ELL/occludin family.</text>
</comment>
<dbReference type="GO" id="GO:0070830">
    <property type="term" value="P:bicellular tight junction assembly"/>
    <property type="evidence" value="ECO:0007669"/>
    <property type="project" value="TreeGrafter"/>
</dbReference>
<proteinExistence type="inferred from homology"/>
<comment type="subcellular location">
    <subcellularLocation>
        <location evidence="1">Cell junction</location>
        <location evidence="1">Tight junction</location>
    </subcellularLocation>
    <subcellularLocation>
        <location evidence="2">Cell membrane</location>
        <topology evidence="2">Multi-pass membrane protein</topology>
    </subcellularLocation>
</comment>
<dbReference type="InterPro" id="IPR010844">
    <property type="entry name" value="Occludin_ELL"/>
</dbReference>
<evidence type="ECO:0000313" key="17">
    <source>
        <dbReference type="EMBL" id="KAJ8262958.1"/>
    </source>
</evidence>
<evidence type="ECO:0000256" key="8">
    <source>
        <dbReference type="ARBA" id="ARBA00022989"/>
    </source>
</evidence>
<dbReference type="GO" id="GO:0005923">
    <property type="term" value="C:bicellular tight junction"/>
    <property type="evidence" value="ECO:0007669"/>
    <property type="project" value="UniProtKB-SubCell"/>
</dbReference>
<dbReference type="Proteomes" id="UP001152803">
    <property type="component" value="Unassembled WGS sequence"/>
</dbReference>
<dbReference type="AlphaFoldDB" id="A0A9Q1HUX6"/>
<keyword evidence="5" id="KW-1003">Cell membrane</keyword>
<gene>
    <name evidence="17" type="ORF">COCON_G00154150</name>
</gene>
<evidence type="ECO:0000256" key="3">
    <source>
        <dbReference type="ARBA" id="ARBA00009171"/>
    </source>
</evidence>
<comment type="caution">
    <text evidence="17">The sequence shown here is derived from an EMBL/GenBank/DDBJ whole genome shotgun (WGS) entry which is preliminary data.</text>
</comment>
<keyword evidence="18" id="KW-1185">Reference proteome</keyword>
<evidence type="ECO:0000256" key="14">
    <source>
        <dbReference type="SAM" id="Phobius"/>
    </source>
</evidence>
<dbReference type="InterPro" id="IPR008253">
    <property type="entry name" value="Marvel"/>
</dbReference>
<dbReference type="SUPFAM" id="SSF103473">
    <property type="entry name" value="MFS general substrate transporter"/>
    <property type="match status" value="1"/>
</dbReference>
<keyword evidence="8 14" id="KW-1133">Transmembrane helix</keyword>
<evidence type="ECO:0000256" key="9">
    <source>
        <dbReference type="ARBA" id="ARBA00023054"/>
    </source>
</evidence>
<feature type="transmembrane region" description="Helical" evidence="14">
    <location>
        <begin position="221"/>
        <end position="241"/>
    </location>
</feature>
<evidence type="ECO:0000256" key="4">
    <source>
        <dbReference type="ARBA" id="ARBA00022427"/>
    </source>
</evidence>
<organism evidence="17 18">
    <name type="scientific">Conger conger</name>
    <name type="common">Conger eel</name>
    <name type="synonym">Muraena conger</name>
    <dbReference type="NCBI Taxonomy" id="82655"/>
    <lineage>
        <taxon>Eukaryota</taxon>
        <taxon>Metazoa</taxon>
        <taxon>Chordata</taxon>
        <taxon>Craniata</taxon>
        <taxon>Vertebrata</taxon>
        <taxon>Euteleostomi</taxon>
        <taxon>Actinopterygii</taxon>
        <taxon>Neopterygii</taxon>
        <taxon>Teleostei</taxon>
        <taxon>Anguilliformes</taxon>
        <taxon>Congridae</taxon>
        <taxon>Conger</taxon>
    </lineage>
</organism>
<evidence type="ECO:0000256" key="6">
    <source>
        <dbReference type="ARBA" id="ARBA00022692"/>
    </source>
</evidence>